<gene>
    <name evidence="2" type="ORF">E3N88_43825</name>
</gene>
<dbReference type="EMBL" id="SZYD01001457">
    <property type="protein sequence ID" value="KAD0708993.1"/>
    <property type="molecule type" value="Genomic_DNA"/>
</dbReference>
<feature type="region of interest" description="Disordered" evidence="1">
    <location>
        <begin position="67"/>
        <end position="86"/>
    </location>
</feature>
<proteinExistence type="predicted"/>
<organism evidence="2 3">
    <name type="scientific">Mikania micrantha</name>
    <name type="common">bitter vine</name>
    <dbReference type="NCBI Taxonomy" id="192012"/>
    <lineage>
        <taxon>Eukaryota</taxon>
        <taxon>Viridiplantae</taxon>
        <taxon>Streptophyta</taxon>
        <taxon>Embryophyta</taxon>
        <taxon>Tracheophyta</taxon>
        <taxon>Spermatophyta</taxon>
        <taxon>Magnoliopsida</taxon>
        <taxon>eudicotyledons</taxon>
        <taxon>Gunneridae</taxon>
        <taxon>Pentapetalae</taxon>
        <taxon>asterids</taxon>
        <taxon>campanulids</taxon>
        <taxon>Asterales</taxon>
        <taxon>Asteraceae</taxon>
        <taxon>Asteroideae</taxon>
        <taxon>Heliantheae alliance</taxon>
        <taxon>Eupatorieae</taxon>
        <taxon>Mikania</taxon>
    </lineage>
</organism>
<evidence type="ECO:0000256" key="1">
    <source>
        <dbReference type="SAM" id="MobiDB-lite"/>
    </source>
</evidence>
<comment type="caution">
    <text evidence="2">The sequence shown here is derived from an EMBL/GenBank/DDBJ whole genome shotgun (WGS) entry which is preliminary data.</text>
</comment>
<accession>A0A5N6LDU0</accession>
<name>A0A5N6LDU0_9ASTR</name>
<dbReference type="AlphaFoldDB" id="A0A5N6LDU0"/>
<evidence type="ECO:0000313" key="2">
    <source>
        <dbReference type="EMBL" id="KAD0708993.1"/>
    </source>
</evidence>
<reference evidence="2 3" key="1">
    <citation type="submission" date="2019-05" db="EMBL/GenBank/DDBJ databases">
        <title>Mikania micrantha, genome provides insights into the molecular mechanism of rapid growth.</title>
        <authorList>
            <person name="Liu B."/>
        </authorList>
    </citation>
    <scope>NUCLEOTIDE SEQUENCE [LARGE SCALE GENOMIC DNA]</scope>
    <source>
        <strain evidence="2">NLD-2019</strain>
        <tissue evidence="2">Leaf</tissue>
    </source>
</reference>
<evidence type="ECO:0000313" key="3">
    <source>
        <dbReference type="Proteomes" id="UP000326396"/>
    </source>
</evidence>
<keyword evidence="3" id="KW-1185">Reference proteome</keyword>
<protein>
    <submittedName>
        <fullName evidence="2">Uncharacterized protein</fullName>
    </submittedName>
</protein>
<dbReference type="Proteomes" id="UP000326396">
    <property type="component" value="Unassembled WGS sequence"/>
</dbReference>
<sequence length="86" mass="9707">MMELGCLYSLAEKEVVSIPFQRTLRVTGSALYVVVVEVKPLVIEQEKSLQLLIPYLIKPRMADEHTSGVNSSEKVELTETQIMVKE</sequence>